<evidence type="ECO:0000259" key="2">
    <source>
        <dbReference type="Pfam" id="PF01757"/>
    </source>
</evidence>
<dbReference type="Pfam" id="PF19040">
    <property type="entry name" value="SGNH"/>
    <property type="match status" value="1"/>
</dbReference>
<sequence length="633" mass="68775">MFHHVTTGQVSGGVDVFFLISGFLLTGQLARAAARGRIDLVERWSRMARRLLPAATVVLLGTVAACAVFLPDTRWQQTVREVVASALFLENWQLAADAVNYAARSNTTSVVQHFWSLSIQVQFFIVWPLAVALVVLVGRRAAHRLHTHLTATLLGLFAASLSFSIALTATDQPLAYFHSLTRLWEFALGGLLALWIDRVPWTRNERVSFGWVGVLGLMACGFVLDGGSTFPGYAALWPALCGALVLTGGVTQSPYGVHRVLLLRPVQYVGKVSYPLYLWHWPILILVMVVHDQDGVGPLGAIAVVALSFVLAVLTSRFVEGRVQGLRLGVGAAYRYAAAALAGVLLAAALWQFAAIQRTVPIEGLGGPRYPGAAALGGTAPEQAPLLPAPVSVYDDWVLVDEWDCTPLPEVDSQLCAQPVAEPPQRRVLVIGDSHLEQYIAALMPIARQHNWQIIAALRGACPFSTSAEVDPNDAGCLAWNATVAEQVAQLQPDAVVTTASREVRAGLTEYTPAGFVEQWWRMHDLGVPVLAVRDNPRFDYDVPDCIRKHGREDDPCGVERSDFYAEEPPWAQLDVPPNVTFLDLADYVCDDTRCPAEVGNVLVYLDDNHLTASYATTIAPLIEDQVLDAVGG</sequence>
<dbReference type="Proteomes" id="UP001499967">
    <property type="component" value="Unassembled WGS sequence"/>
</dbReference>
<reference evidence="5" key="1">
    <citation type="journal article" date="2019" name="Int. J. Syst. Evol. Microbiol.">
        <title>The Global Catalogue of Microorganisms (GCM) 10K type strain sequencing project: providing services to taxonomists for standard genome sequencing and annotation.</title>
        <authorList>
            <consortium name="The Broad Institute Genomics Platform"/>
            <consortium name="The Broad Institute Genome Sequencing Center for Infectious Disease"/>
            <person name="Wu L."/>
            <person name="Ma J."/>
        </authorList>
    </citation>
    <scope>NUCLEOTIDE SEQUENCE [LARGE SCALE GENOMIC DNA]</scope>
    <source>
        <strain evidence="5">JCM 11117</strain>
    </source>
</reference>
<keyword evidence="5" id="KW-1185">Reference proteome</keyword>
<evidence type="ECO:0000313" key="4">
    <source>
        <dbReference type="EMBL" id="GAA0895602.1"/>
    </source>
</evidence>
<feature type="transmembrane region" description="Helical" evidence="1">
    <location>
        <begin position="272"/>
        <end position="290"/>
    </location>
</feature>
<dbReference type="Pfam" id="PF01757">
    <property type="entry name" value="Acyl_transf_3"/>
    <property type="match status" value="1"/>
</dbReference>
<feature type="domain" description="SGNH" evidence="3">
    <location>
        <begin position="415"/>
        <end position="624"/>
    </location>
</feature>
<evidence type="ECO:0000259" key="3">
    <source>
        <dbReference type="Pfam" id="PF19040"/>
    </source>
</evidence>
<protein>
    <submittedName>
        <fullName evidence="4">Acyltransferase family protein</fullName>
    </submittedName>
</protein>
<keyword evidence="1" id="KW-1133">Transmembrane helix</keyword>
<proteinExistence type="predicted"/>
<dbReference type="PANTHER" id="PTHR23028:SF53">
    <property type="entry name" value="ACYL_TRANSF_3 DOMAIN-CONTAINING PROTEIN"/>
    <property type="match status" value="1"/>
</dbReference>
<feature type="transmembrane region" description="Helical" evidence="1">
    <location>
        <begin position="51"/>
        <end position="70"/>
    </location>
</feature>
<feature type="transmembrane region" description="Helical" evidence="1">
    <location>
        <begin position="12"/>
        <end position="30"/>
    </location>
</feature>
<feature type="transmembrane region" description="Helical" evidence="1">
    <location>
        <begin position="296"/>
        <end position="315"/>
    </location>
</feature>
<feature type="transmembrane region" description="Helical" evidence="1">
    <location>
        <begin position="207"/>
        <end position="224"/>
    </location>
</feature>
<comment type="caution">
    <text evidence="4">The sequence shown here is derived from an EMBL/GenBank/DDBJ whole genome shotgun (WGS) entry which is preliminary data.</text>
</comment>
<feature type="transmembrane region" description="Helical" evidence="1">
    <location>
        <begin position="230"/>
        <end position="251"/>
    </location>
</feature>
<evidence type="ECO:0000313" key="5">
    <source>
        <dbReference type="Proteomes" id="UP001499967"/>
    </source>
</evidence>
<accession>A0ABP3YJ79</accession>
<dbReference type="RefSeq" id="WP_343944189.1">
    <property type="nucleotide sequence ID" value="NZ_BAAAHP010000163.1"/>
</dbReference>
<dbReference type="PANTHER" id="PTHR23028">
    <property type="entry name" value="ACETYLTRANSFERASE"/>
    <property type="match status" value="1"/>
</dbReference>
<feature type="transmembrane region" description="Helical" evidence="1">
    <location>
        <begin position="175"/>
        <end position="195"/>
    </location>
</feature>
<feature type="transmembrane region" description="Helical" evidence="1">
    <location>
        <begin position="336"/>
        <end position="354"/>
    </location>
</feature>
<keyword evidence="4" id="KW-0808">Transferase</keyword>
<gene>
    <name evidence="4" type="ORF">GCM10009559_51890</name>
</gene>
<dbReference type="InterPro" id="IPR050879">
    <property type="entry name" value="Acyltransferase_3"/>
</dbReference>
<name>A0ABP3YJ79_9PSEU</name>
<organism evidence="4 5">
    <name type="scientific">Pseudonocardia zijingensis</name>
    <dbReference type="NCBI Taxonomy" id="153376"/>
    <lineage>
        <taxon>Bacteria</taxon>
        <taxon>Bacillati</taxon>
        <taxon>Actinomycetota</taxon>
        <taxon>Actinomycetes</taxon>
        <taxon>Pseudonocardiales</taxon>
        <taxon>Pseudonocardiaceae</taxon>
        <taxon>Pseudonocardia</taxon>
    </lineage>
</organism>
<dbReference type="GO" id="GO:0016746">
    <property type="term" value="F:acyltransferase activity"/>
    <property type="evidence" value="ECO:0007669"/>
    <property type="project" value="UniProtKB-KW"/>
</dbReference>
<keyword evidence="4" id="KW-0012">Acyltransferase</keyword>
<dbReference type="EMBL" id="BAAAHP010000163">
    <property type="protein sequence ID" value="GAA0895602.1"/>
    <property type="molecule type" value="Genomic_DNA"/>
</dbReference>
<feature type="domain" description="Acyltransferase 3" evidence="2">
    <location>
        <begin position="12"/>
        <end position="316"/>
    </location>
</feature>
<keyword evidence="1" id="KW-0812">Transmembrane</keyword>
<feature type="transmembrane region" description="Helical" evidence="1">
    <location>
        <begin position="149"/>
        <end position="169"/>
    </location>
</feature>
<dbReference type="InterPro" id="IPR002656">
    <property type="entry name" value="Acyl_transf_3_dom"/>
</dbReference>
<feature type="transmembrane region" description="Helical" evidence="1">
    <location>
        <begin position="114"/>
        <end position="137"/>
    </location>
</feature>
<dbReference type="InterPro" id="IPR043968">
    <property type="entry name" value="SGNH"/>
</dbReference>
<evidence type="ECO:0000256" key="1">
    <source>
        <dbReference type="SAM" id="Phobius"/>
    </source>
</evidence>
<keyword evidence="1" id="KW-0472">Membrane</keyword>